<keyword evidence="3" id="KW-1185">Reference proteome</keyword>
<gene>
    <name evidence="2" type="ORF">ElP_27910</name>
</gene>
<sequence precursor="true">MQGNRKPGWESLLGEYLHASASKPFAWGSHDCALYAATWVLLATGSDHVSRWKGDYATEFGARRAMIDRGFETVEDIADHHLEEKPVTVAMRGDLVLHPQGALGICNGLFSHFVTPQGLCVEETLACLKAWGV</sequence>
<organism evidence="2 3">
    <name type="scientific">Tautonia plasticadhaerens</name>
    <dbReference type="NCBI Taxonomy" id="2527974"/>
    <lineage>
        <taxon>Bacteria</taxon>
        <taxon>Pseudomonadati</taxon>
        <taxon>Planctomycetota</taxon>
        <taxon>Planctomycetia</taxon>
        <taxon>Isosphaerales</taxon>
        <taxon>Isosphaeraceae</taxon>
        <taxon>Tautonia</taxon>
    </lineage>
</organism>
<reference evidence="2 3" key="1">
    <citation type="submission" date="2019-02" db="EMBL/GenBank/DDBJ databases">
        <title>Deep-cultivation of Planctomycetes and their phenomic and genomic characterization uncovers novel biology.</title>
        <authorList>
            <person name="Wiegand S."/>
            <person name="Jogler M."/>
            <person name="Boedeker C."/>
            <person name="Pinto D."/>
            <person name="Vollmers J."/>
            <person name="Rivas-Marin E."/>
            <person name="Kohn T."/>
            <person name="Peeters S.H."/>
            <person name="Heuer A."/>
            <person name="Rast P."/>
            <person name="Oberbeckmann S."/>
            <person name="Bunk B."/>
            <person name="Jeske O."/>
            <person name="Meyerdierks A."/>
            <person name="Storesund J.E."/>
            <person name="Kallscheuer N."/>
            <person name="Luecker S."/>
            <person name="Lage O.M."/>
            <person name="Pohl T."/>
            <person name="Merkel B.J."/>
            <person name="Hornburger P."/>
            <person name="Mueller R.-W."/>
            <person name="Bruemmer F."/>
            <person name="Labrenz M."/>
            <person name="Spormann A.M."/>
            <person name="Op den Camp H."/>
            <person name="Overmann J."/>
            <person name="Amann R."/>
            <person name="Jetten M.S.M."/>
            <person name="Mascher T."/>
            <person name="Medema M.H."/>
            <person name="Devos D.P."/>
            <person name="Kaster A.-K."/>
            <person name="Ovreas L."/>
            <person name="Rohde M."/>
            <person name="Galperin M.Y."/>
            <person name="Jogler C."/>
        </authorList>
    </citation>
    <scope>NUCLEOTIDE SEQUENCE [LARGE SCALE GENOMIC DNA]</scope>
    <source>
        <strain evidence="2 3">ElP</strain>
    </source>
</reference>
<protein>
    <recommendedName>
        <fullName evidence="1">DUF6950 domain-containing protein</fullName>
    </recommendedName>
</protein>
<evidence type="ECO:0000313" key="2">
    <source>
        <dbReference type="EMBL" id="QDV34894.1"/>
    </source>
</evidence>
<dbReference type="AlphaFoldDB" id="A0A518H238"/>
<dbReference type="KEGG" id="tpla:ElP_27910"/>
<dbReference type="EMBL" id="CP036426">
    <property type="protein sequence ID" value="QDV34894.1"/>
    <property type="molecule type" value="Genomic_DNA"/>
</dbReference>
<proteinExistence type="predicted"/>
<dbReference type="Proteomes" id="UP000317835">
    <property type="component" value="Chromosome"/>
</dbReference>
<evidence type="ECO:0000259" key="1">
    <source>
        <dbReference type="Pfam" id="PF22262"/>
    </source>
</evidence>
<dbReference type="OrthoDB" id="120798at2"/>
<accession>A0A518H238</accession>
<feature type="domain" description="DUF6950" evidence="1">
    <location>
        <begin position="4"/>
        <end position="133"/>
    </location>
</feature>
<dbReference type="InterPro" id="IPR053802">
    <property type="entry name" value="DUF6950"/>
</dbReference>
<dbReference type="RefSeq" id="WP_145270112.1">
    <property type="nucleotide sequence ID" value="NZ_CP036426.1"/>
</dbReference>
<dbReference type="Pfam" id="PF22262">
    <property type="entry name" value="DUF6950"/>
    <property type="match status" value="1"/>
</dbReference>
<evidence type="ECO:0000313" key="3">
    <source>
        <dbReference type="Proteomes" id="UP000317835"/>
    </source>
</evidence>
<name>A0A518H238_9BACT</name>